<dbReference type="Gene3D" id="1.10.10.10">
    <property type="entry name" value="Winged helix-like DNA-binding domain superfamily/Winged helix DNA-binding domain"/>
    <property type="match status" value="1"/>
</dbReference>
<comment type="caution">
    <text evidence="2">The sequence shown here is derived from an EMBL/GenBank/DDBJ whole genome shotgun (WGS) entry which is preliminary data.</text>
</comment>
<dbReference type="InterPro" id="IPR013249">
    <property type="entry name" value="RNA_pol_sigma70_r4_t2"/>
</dbReference>
<keyword evidence="3" id="KW-1185">Reference proteome</keyword>
<dbReference type="EMBL" id="JAFBEC010000013">
    <property type="protein sequence ID" value="MBM7634476.1"/>
    <property type="molecule type" value="Genomic_DNA"/>
</dbReference>
<dbReference type="InterPro" id="IPR036388">
    <property type="entry name" value="WH-like_DNA-bd_sf"/>
</dbReference>
<evidence type="ECO:0000313" key="2">
    <source>
        <dbReference type="EMBL" id="MBM7634476.1"/>
    </source>
</evidence>
<gene>
    <name evidence="2" type="ORF">JOD17_003595</name>
</gene>
<reference evidence="2 3" key="1">
    <citation type="submission" date="2021-01" db="EMBL/GenBank/DDBJ databases">
        <title>Genomic Encyclopedia of Type Strains, Phase IV (KMG-IV): sequencing the most valuable type-strain genomes for metagenomic binning, comparative biology and taxonomic classification.</title>
        <authorList>
            <person name="Goeker M."/>
        </authorList>
    </citation>
    <scope>NUCLEOTIDE SEQUENCE [LARGE SCALE GENOMIC DNA]</scope>
    <source>
        <strain evidence="2 3">DSM 25540</strain>
    </source>
</reference>
<dbReference type="Proteomes" id="UP000741863">
    <property type="component" value="Unassembled WGS sequence"/>
</dbReference>
<evidence type="ECO:0000259" key="1">
    <source>
        <dbReference type="Pfam" id="PF08281"/>
    </source>
</evidence>
<accession>A0ABS2PHP6</accession>
<evidence type="ECO:0000313" key="3">
    <source>
        <dbReference type="Proteomes" id="UP000741863"/>
    </source>
</evidence>
<feature type="domain" description="RNA polymerase sigma factor 70 region 4 type 2" evidence="1">
    <location>
        <begin position="89"/>
        <end position="134"/>
    </location>
</feature>
<proteinExistence type="predicted"/>
<name>A0ABS2PHP6_9BACL</name>
<dbReference type="SUPFAM" id="SSF88659">
    <property type="entry name" value="Sigma3 and sigma4 domains of RNA polymerase sigma factors"/>
    <property type="match status" value="1"/>
</dbReference>
<sequence>MEWQETYESLLKYCQTLQKGDEGKDLAQEAVVKVIATNPKELTKAYAKRTAKTIWIDAYRRDQKAPKQTTEEPVTFSQFQALMVAEILVHTLTKKQQVVYVLKEGFCYRDKEIAEILACNVTTVKALLRRARAAIHHERDRHGIPVPVGMNKAKRIQYLTMMIQNEDVRNIKQLFHEEDPSLSLVVFFIWLLVLRVVVNGAFRNALFEQVIVHDFLLQQLDRYLRQRYGSRFESLRDDGR</sequence>
<organism evidence="2 3">
    <name type="scientific">Geomicrobium sediminis</name>
    <dbReference type="NCBI Taxonomy" id="1347788"/>
    <lineage>
        <taxon>Bacteria</taxon>
        <taxon>Bacillati</taxon>
        <taxon>Bacillota</taxon>
        <taxon>Bacilli</taxon>
        <taxon>Bacillales</taxon>
        <taxon>Geomicrobium</taxon>
    </lineage>
</organism>
<dbReference type="InterPro" id="IPR013324">
    <property type="entry name" value="RNA_pol_sigma_r3/r4-like"/>
</dbReference>
<dbReference type="Pfam" id="PF08281">
    <property type="entry name" value="Sigma70_r4_2"/>
    <property type="match status" value="1"/>
</dbReference>
<protein>
    <submittedName>
        <fullName evidence="2">RNA polymerase sigma factor (Sigma-70 family)</fullName>
    </submittedName>
</protein>